<comment type="subcellular location">
    <subcellularLocation>
        <location evidence="1">Cell membrane</location>
        <topology evidence="1">Multi-pass membrane protein</topology>
    </subcellularLocation>
</comment>
<dbReference type="InterPro" id="IPR030922">
    <property type="entry name" value="LptF"/>
</dbReference>
<accession>A0A1H9PJN4</accession>
<dbReference type="GO" id="GO:0015920">
    <property type="term" value="P:lipopolysaccharide transport"/>
    <property type="evidence" value="ECO:0007669"/>
    <property type="project" value="TreeGrafter"/>
</dbReference>
<dbReference type="Proteomes" id="UP000198885">
    <property type="component" value="Unassembled WGS sequence"/>
</dbReference>
<dbReference type="PANTHER" id="PTHR33529:SF6">
    <property type="entry name" value="YJGP_YJGQ FAMILY PERMEASE"/>
    <property type="match status" value="1"/>
</dbReference>
<protein>
    <submittedName>
        <fullName evidence="8">Lipopolysaccharide export system permease protein</fullName>
    </submittedName>
</protein>
<dbReference type="STRING" id="641238.SAMN04490244_101216"/>
<keyword evidence="5 7" id="KW-0472">Membrane</keyword>
<dbReference type="AlphaFoldDB" id="A0A1H9PJN4"/>
<reference evidence="8 9" key="1">
    <citation type="submission" date="2016-10" db="EMBL/GenBank/DDBJ databases">
        <authorList>
            <person name="de Groot N.N."/>
        </authorList>
    </citation>
    <scope>NUCLEOTIDE SEQUENCE [LARGE SCALE GENOMIC DNA]</scope>
    <source>
        <strain evidence="8 9">DSM 23042</strain>
    </source>
</reference>
<dbReference type="Pfam" id="PF03739">
    <property type="entry name" value="LptF_LptG"/>
    <property type="match status" value="1"/>
</dbReference>
<evidence type="ECO:0000256" key="2">
    <source>
        <dbReference type="ARBA" id="ARBA00022475"/>
    </source>
</evidence>
<feature type="transmembrane region" description="Helical" evidence="7">
    <location>
        <begin position="92"/>
        <end position="115"/>
    </location>
</feature>
<keyword evidence="9" id="KW-1185">Reference proteome</keyword>
<feature type="region of interest" description="Disordered" evidence="6">
    <location>
        <begin position="234"/>
        <end position="254"/>
    </location>
</feature>
<evidence type="ECO:0000313" key="8">
    <source>
        <dbReference type="EMBL" id="SER48374.1"/>
    </source>
</evidence>
<feature type="transmembrane region" description="Helical" evidence="7">
    <location>
        <begin position="304"/>
        <end position="322"/>
    </location>
</feature>
<evidence type="ECO:0000313" key="9">
    <source>
        <dbReference type="Proteomes" id="UP000198885"/>
    </source>
</evidence>
<evidence type="ECO:0000256" key="1">
    <source>
        <dbReference type="ARBA" id="ARBA00004651"/>
    </source>
</evidence>
<dbReference type="RefSeq" id="WP_235859746.1">
    <property type="nucleotide sequence ID" value="NZ_FOGU01000001.1"/>
</dbReference>
<feature type="transmembrane region" description="Helical" evidence="7">
    <location>
        <begin position="48"/>
        <end position="71"/>
    </location>
</feature>
<feature type="transmembrane region" description="Helical" evidence="7">
    <location>
        <begin position="334"/>
        <end position="354"/>
    </location>
</feature>
<dbReference type="EMBL" id="FOGU01000001">
    <property type="protein sequence ID" value="SER48374.1"/>
    <property type="molecule type" value="Genomic_DNA"/>
</dbReference>
<name>A0A1H9PJN4_9RHOB</name>
<dbReference type="NCBIfam" id="TIGR04407">
    <property type="entry name" value="LptF_YjgP"/>
    <property type="match status" value="1"/>
</dbReference>
<keyword evidence="2" id="KW-1003">Cell membrane</keyword>
<proteinExistence type="predicted"/>
<dbReference type="GO" id="GO:0055085">
    <property type="term" value="P:transmembrane transport"/>
    <property type="evidence" value="ECO:0007669"/>
    <property type="project" value="InterPro"/>
</dbReference>
<evidence type="ECO:0000256" key="5">
    <source>
        <dbReference type="ARBA" id="ARBA00023136"/>
    </source>
</evidence>
<organism evidence="8 9">
    <name type="scientific">Tranquillimonas rosea</name>
    <dbReference type="NCBI Taxonomy" id="641238"/>
    <lineage>
        <taxon>Bacteria</taxon>
        <taxon>Pseudomonadati</taxon>
        <taxon>Pseudomonadota</taxon>
        <taxon>Alphaproteobacteria</taxon>
        <taxon>Rhodobacterales</taxon>
        <taxon>Roseobacteraceae</taxon>
        <taxon>Tranquillimonas</taxon>
    </lineage>
</organism>
<dbReference type="PANTHER" id="PTHR33529">
    <property type="entry name" value="SLR0882 PROTEIN-RELATED"/>
    <property type="match status" value="1"/>
</dbReference>
<evidence type="ECO:0000256" key="3">
    <source>
        <dbReference type="ARBA" id="ARBA00022692"/>
    </source>
</evidence>
<keyword evidence="3 7" id="KW-0812">Transmembrane</keyword>
<evidence type="ECO:0000256" key="7">
    <source>
        <dbReference type="SAM" id="Phobius"/>
    </source>
</evidence>
<dbReference type="GO" id="GO:0043190">
    <property type="term" value="C:ATP-binding cassette (ABC) transporter complex"/>
    <property type="evidence" value="ECO:0007669"/>
    <property type="project" value="InterPro"/>
</dbReference>
<sequence>MLSRLMTLFGFFSLVLVSVYWINRAVGLFDRLIANGHSALVFLEFSALALPNVIRLVLPVSAFAAAIYVVNRLSSDSELVVIQSSGYSPARLARPVLAFGLIVALLVSVLTHLLVPASLRALNERTAEISQDVTARLLTEGEFLHPSDGVTFYIREITPRGELRNVFLSDTVDPAEHRTYTAESAVLLRTDTGPRLVMFDGLVQTLETATASLSTTRFEDFAFDLSSLLDIPGTGEPSPDELPTSDLLPPSPAAVAATGDPPAELIFEGVSRFAQALKAMAAPLLGVSIMLLGGFSRFGLWRQILGAVIAMILFETIDNAAADLAEGAPGLWPVAFAAPLVALGAAGGILWIAARPTLVTRRAAA</sequence>
<keyword evidence="4 7" id="KW-1133">Transmembrane helix</keyword>
<evidence type="ECO:0000256" key="6">
    <source>
        <dbReference type="SAM" id="MobiDB-lite"/>
    </source>
</evidence>
<gene>
    <name evidence="8" type="ORF">SAMN04490244_101216</name>
</gene>
<dbReference type="InterPro" id="IPR005495">
    <property type="entry name" value="LptG/LptF_permease"/>
</dbReference>
<evidence type="ECO:0000256" key="4">
    <source>
        <dbReference type="ARBA" id="ARBA00022989"/>
    </source>
</evidence>